<reference evidence="2 3" key="1">
    <citation type="submission" date="2018-08" db="EMBL/GenBank/DDBJ databases">
        <title>Genomic investigation of the strawberry pathogen Phytophthora fragariae indicates pathogenicity is determined by transcriptional variation in three key races.</title>
        <authorList>
            <person name="Adams T.M."/>
            <person name="Armitage A.D."/>
            <person name="Sobczyk M.K."/>
            <person name="Bates H.J."/>
            <person name="Dunwell J.M."/>
            <person name="Nellist C.F."/>
            <person name="Harrison R.J."/>
        </authorList>
    </citation>
    <scope>NUCLEOTIDE SEQUENCE [LARGE SCALE GENOMIC DNA]</scope>
    <source>
        <strain evidence="2 3">BC-1</strain>
    </source>
</reference>
<feature type="compositionally biased region" description="Acidic residues" evidence="1">
    <location>
        <begin position="190"/>
        <end position="200"/>
    </location>
</feature>
<evidence type="ECO:0000256" key="1">
    <source>
        <dbReference type="SAM" id="MobiDB-lite"/>
    </source>
</evidence>
<gene>
    <name evidence="2" type="ORF">PF002_g23274</name>
</gene>
<name>A0A6A3X3K3_9STRA</name>
<evidence type="ECO:0000313" key="2">
    <source>
        <dbReference type="EMBL" id="KAE9195594.1"/>
    </source>
</evidence>
<organism evidence="2 3">
    <name type="scientific">Phytophthora fragariae</name>
    <dbReference type="NCBI Taxonomy" id="53985"/>
    <lineage>
        <taxon>Eukaryota</taxon>
        <taxon>Sar</taxon>
        <taxon>Stramenopiles</taxon>
        <taxon>Oomycota</taxon>
        <taxon>Peronosporomycetes</taxon>
        <taxon>Peronosporales</taxon>
        <taxon>Peronosporaceae</taxon>
        <taxon>Phytophthora</taxon>
    </lineage>
</organism>
<dbReference type="Proteomes" id="UP000440367">
    <property type="component" value="Unassembled WGS sequence"/>
</dbReference>
<dbReference type="AlphaFoldDB" id="A0A6A3X3K3"/>
<feature type="region of interest" description="Disordered" evidence="1">
    <location>
        <begin position="174"/>
        <end position="217"/>
    </location>
</feature>
<sequence length="217" mass="24381">MVVELRHQRFLPYAQPHDPQCGSPLAPPLQLSVSDDPAENSKQALKALKCVAFSSKQMGTMLGRRRELLKDPVDELKLLRREDQRERVLLTNIKRTLRCSSRRARPTRPRWSSTASTTMVATCTKTTFLSASELGYEVEGYDDEDANAQCSSAGESDYLLSDFMDNDEVEMAQQDGDYPKLQVAQPDEERPVEDDKDEVGELSSVNAWSFESDSQAS</sequence>
<protein>
    <submittedName>
        <fullName evidence="2">Uncharacterized protein</fullName>
    </submittedName>
</protein>
<proteinExistence type="predicted"/>
<feature type="region of interest" description="Disordered" evidence="1">
    <location>
        <begin position="13"/>
        <end position="38"/>
    </location>
</feature>
<accession>A0A6A3X3K3</accession>
<comment type="caution">
    <text evidence="2">The sequence shown here is derived from an EMBL/GenBank/DDBJ whole genome shotgun (WGS) entry which is preliminary data.</text>
</comment>
<dbReference type="EMBL" id="QXGD01001983">
    <property type="protein sequence ID" value="KAE9195594.1"/>
    <property type="molecule type" value="Genomic_DNA"/>
</dbReference>
<feature type="compositionally biased region" description="Polar residues" evidence="1">
    <location>
        <begin position="203"/>
        <end position="217"/>
    </location>
</feature>
<evidence type="ECO:0000313" key="3">
    <source>
        <dbReference type="Proteomes" id="UP000440367"/>
    </source>
</evidence>